<evidence type="ECO:0000256" key="8">
    <source>
        <dbReference type="SAM" id="Phobius"/>
    </source>
</evidence>
<evidence type="ECO:0000256" key="3">
    <source>
        <dbReference type="ARBA" id="ARBA00023008"/>
    </source>
</evidence>
<evidence type="ECO:0000259" key="9">
    <source>
        <dbReference type="PROSITE" id="PS50857"/>
    </source>
</evidence>
<dbReference type="PRINTS" id="PR01166">
    <property type="entry name" value="CYCOXIDASEII"/>
</dbReference>
<keyword evidence="8" id="KW-1133">Transmembrane helix</keyword>
<evidence type="ECO:0000256" key="5">
    <source>
        <dbReference type="ARBA" id="ARBA00031399"/>
    </source>
</evidence>
<feature type="domain" description="Cytochrome oxidase subunit II copper A binding" evidence="9">
    <location>
        <begin position="64"/>
        <end position="156"/>
    </location>
</feature>
<comment type="caution">
    <text evidence="10">The sequence shown here is derived from an EMBL/GenBank/DDBJ whole genome shotgun (WGS) entry which is preliminary data.</text>
</comment>
<dbReference type="SUPFAM" id="SSF49503">
    <property type="entry name" value="Cupredoxins"/>
    <property type="match status" value="1"/>
</dbReference>
<proteinExistence type="predicted"/>
<keyword evidence="8" id="KW-0812">Transmembrane</keyword>
<dbReference type="PROSITE" id="PS00078">
    <property type="entry name" value="COX2"/>
    <property type="match status" value="1"/>
</dbReference>
<dbReference type="PANTHER" id="PTHR42838">
    <property type="entry name" value="CYTOCHROME C OXIDASE SUBUNIT II"/>
    <property type="match status" value="1"/>
</dbReference>
<gene>
    <name evidence="10" type="ORF">J2S11_000207</name>
</gene>
<comment type="catalytic activity">
    <reaction evidence="6">
        <text>4 Fe(II)-[cytochrome c] + O2 + 8 H(+)(in) = 4 Fe(III)-[cytochrome c] + 2 H2O + 4 H(+)(out)</text>
        <dbReference type="Rhea" id="RHEA:11436"/>
        <dbReference type="Rhea" id="RHEA-COMP:10350"/>
        <dbReference type="Rhea" id="RHEA-COMP:14399"/>
        <dbReference type="ChEBI" id="CHEBI:15377"/>
        <dbReference type="ChEBI" id="CHEBI:15378"/>
        <dbReference type="ChEBI" id="CHEBI:15379"/>
        <dbReference type="ChEBI" id="CHEBI:29033"/>
        <dbReference type="ChEBI" id="CHEBI:29034"/>
        <dbReference type="EC" id="7.1.1.9"/>
    </reaction>
</comment>
<evidence type="ECO:0000256" key="2">
    <source>
        <dbReference type="ARBA" id="ARBA00022723"/>
    </source>
</evidence>
<comment type="function">
    <text evidence="4">Subunits I and II form the functional core of the enzyme complex. Electrons originating in cytochrome c are transferred via heme a and Cu(A) to the binuclear center formed by heme a3 and Cu(B).</text>
</comment>
<dbReference type="PANTHER" id="PTHR42838:SF2">
    <property type="entry name" value="NITROUS-OXIDE REDUCTASE"/>
    <property type="match status" value="1"/>
</dbReference>
<evidence type="ECO:0000256" key="6">
    <source>
        <dbReference type="ARBA" id="ARBA00047816"/>
    </source>
</evidence>
<dbReference type="InterPro" id="IPR051403">
    <property type="entry name" value="NosZ/Cyto_c_oxidase_sub2"/>
</dbReference>
<dbReference type="PROSITE" id="PS50857">
    <property type="entry name" value="COX2_CUA"/>
    <property type="match status" value="1"/>
</dbReference>
<keyword evidence="11" id="KW-1185">Reference proteome</keyword>
<dbReference type="Proteomes" id="UP001235840">
    <property type="component" value="Unassembled WGS sequence"/>
</dbReference>
<dbReference type="Pfam" id="PF00116">
    <property type="entry name" value="COX2"/>
    <property type="match status" value="1"/>
</dbReference>
<reference evidence="10 11" key="1">
    <citation type="submission" date="2023-07" db="EMBL/GenBank/DDBJ databases">
        <title>Genomic Encyclopedia of Type Strains, Phase IV (KMG-IV): sequencing the most valuable type-strain genomes for metagenomic binning, comparative biology and taxonomic classification.</title>
        <authorList>
            <person name="Goeker M."/>
        </authorList>
    </citation>
    <scope>NUCLEOTIDE SEQUENCE [LARGE SCALE GENOMIC DNA]</scope>
    <source>
        <strain evidence="10 11">DSM 12751</strain>
    </source>
</reference>
<name>A0ABT9VTJ6_9BACI</name>
<dbReference type="CDD" id="cd13913">
    <property type="entry name" value="ba3_CcO_II_C"/>
    <property type="match status" value="1"/>
</dbReference>
<dbReference type="InterPro" id="IPR002429">
    <property type="entry name" value="CcO_II-like_C"/>
</dbReference>
<evidence type="ECO:0000256" key="7">
    <source>
        <dbReference type="SAM" id="MobiDB-lite"/>
    </source>
</evidence>
<dbReference type="Gene3D" id="2.60.40.420">
    <property type="entry name" value="Cupredoxins - blue copper proteins"/>
    <property type="match status" value="1"/>
</dbReference>
<dbReference type="InterPro" id="IPR008972">
    <property type="entry name" value="Cupredoxin"/>
</dbReference>
<evidence type="ECO:0000313" key="11">
    <source>
        <dbReference type="Proteomes" id="UP001235840"/>
    </source>
</evidence>
<keyword evidence="8" id="KW-0472">Membrane</keyword>
<accession>A0ABT9VTJ6</accession>
<comment type="subcellular location">
    <subcellularLocation>
        <location evidence="1">Cell envelope</location>
    </subcellularLocation>
</comment>
<keyword evidence="3" id="KW-0186">Copper</keyword>
<dbReference type="EMBL" id="JAUSTY010000001">
    <property type="protein sequence ID" value="MDQ0164308.1"/>
    <property type="molecule type" value="Genomic_DNA"/>
</dbReference>
<keyword evidence="2" id="KW-0479">Metal-binding</keyword>
<feature type="transmembrane region" description="Helical" evidence="8">
    <location>
        <begin position="9"/>
        <end position="32"/>
    </location>
</feature>
<evidence type="ECO:0000256" key="4">
    <source>
        <dbReference type="ARBA" id="ARBA00024688"/>
    </source>
</evidence>
<protein>
    <recommendedName>
        <fullName evidence="5">Cytochrome aa3 subunit 2</fullName>
    </recommendedName>
</protein>
<dbReference type="InterPro" id="IPR001505">
    <property type="entry name" value="Copper_CuA"/>
</dbReference>
<sequence>MHLYKYEKIWLIFGTGVLALFLLIVGIGAFAMGHEPPSDDETIDPQKVRETPPFDNPGLKQIGDQEYELVIVAQAFAFQPSDIEIPKGAKVHFIVTSPDVVHGLAVAQTNVNMMVTPGHINRITHTFKDAGEYLMVCNEYCGTGHQFMGTRIEVVE</sequence>
<evidence type="ECO:0000313" key="10">
    <source>
        <dbReference type="EMBL" id="MDQ0164308.1"/>
    </source>
</evidence>
<dbReference type="InterPro" id="IPR034214">
    <property type="entry name" value="Ba3_CcO_II_C"/>
</dbReference>
<feature type="region of interest" description="Disordered" evidence="7">
    <location>
        <begin position="36"/>
        <end position="55"/>
    </location>
</feature>
<dbReference type="RefSeq" id="WP_307389722.1">
    <property type="nucleotide sequence ID" value="NZ_BAAADK010000009.1"/>
</dbReference>
<organism evidence="10 11">
    <name type="scientific">Caldalkalibacillus horti</name>
    <dbReference type="NCBI Taxonomy" id="77523"/>
    <lineage>
        <taxon>Bacteria</taxon>
        <taxon>Bacillati</taxon>
        <taxon>Bacillota</taxon>
        <taxon>Bacilli</taxon>
        <taxon>Bacillales</taxon>
        <taxon>Bacillaceae</taxon>
        <taxon>Caldalkalibacillus</taxon>
    </lineage>
</organism>
<evidence type="ECO:0000256" key="1">
    <source>
        <dbReference type="ARBA" id="ARBA00004196"/>
    </source>
</evidence>